<evidence type="ECO:0000256" key="6">
    <source>
        <dbReference type="RuleBase" id="RU003376"/>
    </source>
</evidence>
<feature type="domain" description="Heme-copper oxidase subunit III family profile" evidence="8">
    <location>
        <begin position="75"/>
        <end position="235"/>
    </location>
</feature>
<gene>
    <name evidence="9" type="ORF">GR138_25200</name>
</gene>
<evidence type="ECO:0000313" key="10">
    <source>
        <dbReference type="Proteomes" id="UP000435802"/>
    </source>
</evidence>
<feature type="transmembrane region" description="Helical" evidence="7">
    <location>
        <begin position="115"/>
        <end position="133"/>
    </location>
</feature>
<evidence type="ECO:0000259" key="8">
    <source>
        <dbReference type="PROSITE" id="PS50253"/>
    </source>
</evidence>
<evidence type="ECO:0000256" key="2">
    <source>
        <dbReference type="ARBA" id="ARBA00010581"/>
    </source>
</evidence>
<evidence type="ECO:0000256" key="5">
    <source>
        <dbReference type="ARBA" id="ARBA00023136"/>
    </source>
</evidence>
<dbReference type="SUPFAM" id="SSF81452">
    <property type="entry name" value="Cytochrome c oxidase subunit III-like"/>
    <property type="match status" value="1"/>
</dbReference>
<organism evidence="9 10">
    <name type="scientific">Shinella kummerowiae</name>
    <dbReference type="NCBI Taxonomy" id="417745"/>
    <lineage>
        <taxon>Bacteria</taxon>
        <taxon>Pseudomonadati</taxon>
        <taxon>Pseudomonadota</taxon>
        <taxon>Alphaproteobacteria</taxon>
        <taxon>Hyphomicrobiales</taxon>
        <taxon>Rhizobiaceae</taxon>
        <taxon>Shinella</taxon>
    </lineage>
</organism>
<dbReference type="InterPro" id="IPR035973">
    <property type="entry name" value="Cyt_c_oxidase_su3-like_sf"/>
</dbReference>
<keyword evidence="5 7" id="KW-0472">Membrane</keyword>
<accession>A0A6N8SHG9</accession>
<dbReference type="AlphaFoldDB" id="A0A6N8SHG9"/>
<keyword evidence="10" id="KW-1185">Reference proteome</keyword>
<dbReference type="PANTHER" id="PTHR11403">
    <property type="entry name" value="CYTOCHROME C OXIDASE SUBUNIT III"/>
    <property type="match status" value="1"/>
</dbReference>
<dbReference type="InterPro" id="IPR024791">
    <property type="entry name" value="Cyt_c/ubiquinol_Oxase_su3"/>
</dbReference>
<dbReference type="GO" id="GO:0004129">
    <property type="term" value="F:cytochrome-c oxidase activity"/>
    <property type="evidence" value="ECO:0007669"/>
    <property type="project" value="InterPro"/>
</dbReference>
<comment type="caution">
    <text evidence="9">The sequence shown here is derived from an EMBL/GenBank/DDBJ whole genome shotgun (WGS) entry which is preliminary data.</text>
</comment>
<name>A0A6N8SHG9_9HYPH</name>
<feature type="transmembrane region" description="Helical" evidence="7">
    <location>
        <begin position="181"/>
        <end position="204"/>
    </location>
</feature>
<evidence type="ECO:0000256" key="1">
    <source>
        <dbReference type="ARBA" id="ARBA00004141"/>
    </source>
</evidence>
<feature type="transmembrane region" description="Helical" evidence="7">
    <location>
        <begin position="145"/>
        <end position="161"/>
    </location>
</feature>
<evidence type="ECO:0000256" key="3">
    <source>
        <dbReference type="ARBA" id="ARBA00022692"/>
    </source>
</evidence>
<evidence type="ECO:0000256" key="4">
    <source>
        <dbReference type="ARBA" id="ARBA00022989"/>
    </source>
</evidence>
<sequence>MTGAATRRPNCASVMEVMEGSFRFAAIMQHPPSPLFVPAQRRPRAPALGKAMATIDDMDMAVRKARSGEGDCLLLWILVWSELAAFGALLVAFLVTTVVDAGGASLLRSHLHPGLAALNTVLLVSSGWQAALAVRGGAGAVRRPLMLAALFGLAFAAVKIAEYTVEIRSGIGGAGTLAELYFLVTGFHLLHVVFGTGILLLVAWRPSRANVVMIATLWHVIDLVWLVMFPIVYLT</sequence>
<keyword evidence="4 7" id="KW-1133">Transmembrane helix</keyword>
<dbReference type="InterPro" id="IPR000298">
    <property type="entry name" value="Cyt_c_oxidase-like_su3"/>
</dbReference>
<comment type="subcellular location">
    <subcellularLocation>
        <location evidence="6">Cell membrane</location>
        <topology evidence="6">Multi-pass membrane protein</topology>
    </subcellularLocation>
    <subcellularLocation>
        <location evidence="1">Membrane</location>
        <topology evidence="1">Multi-pass membrane protein</topology>
    </subcellularLocation>
</comment>
<dbReference type="OrthoDB" id="9810850at2"/>
<protein>
    <submittedName>
        <fullName evidence="9">Cytochrome c oxidase subunit 3 family protein</fullName>
    </submittedName>
</protein>
<dbReference type="EMBL" id="WUMK01000011">
    <property type="protein sequence ID" value="MXN48515.1"/>
    <property type="molecule type" value="Genomic_DNA"/>
</dbReference>
<proteinExistence type="inferred from homology"/>
<feature type="transmembrane region" description="Helical" evidence="7">
    <location>
        <begin position="211"/>
        <end position="233"/>
    </location>
</feature>
<feature type="transmembrane region" description="Helical" evidence="7">
    <location>
        <begin position="73"/>
        <end position="95"/>
    </location>
</feature>
<comment type="similarity">
    <text evidence="2 6">Belongs to the cytochrome c oxidase subunit 3 family.</text>
</comment>
<dbReference type="Gene3D" id="1.20.120.80">
    <property type="entry name" value="Cytochrome c oxidase, subunit III, four-helix bundle"/>
    <property type="match status" value="1"/>
</dbReference>
<dbReference type="GO" id="GO:0005886">
    <property type="term" value="C:plasma membrane"/>
    <property type="evidence" value="ECO:0007669"/>
    <property type="project" value="UniProtKB-SubCell"/>
</dbReference>
<evidence type="ECO:0000256" key="7">
    <source>
        <dbReference type="SAM" id="Phobius"/>
    </source>
</evidence>
<keyword evidence="3 6" id="KW-0812">Transmembrane</keyword>
<dbReference type="GO" id="GO:0019646">
    <property type="term" value="P:aerobic electron transport chain"/>
    <property type="evidence" value="ECO:0007669"/>
    <property type="project" value="InterPro"/>
</dbReference>
<dbReference type="InterPro" id="IPR013833">
    <property type="entry name" value="Cyt_c_oxidase_su3_a-hlx"/>
</dbReference>
<dbReference type="Pfam" id="PF00510">
    <property type="entry name" value="COX3"/>
    <property type="match status" value="1"/>
</dbReference>
<dbReference type="PROSITE" id="PS50253">
    <property type="entry name" value="COX3"/>
    <property type="match status" value="1"/>
</dbReference>
<reference evidence="9 10" key="1">
    <citation type="submission" date="2019-12" db="EMBL/GenBank/DDBJ databases">
        <title>Shinella kummerowiae sp. nov., a symbiotic bacterium isolated from root nodules of the herbal legume Kummerowia stipulacea.</title>
        <authorList>
            <person name="Gao J."/>
        </authorList>
    </citation>
    <scope>NUCLEOTIDE SEQUENCE [LARGE SCALE GENOMIC DNA]</scope>
    <source>
        <strain evidence="9 10">CCBAU 25048</strain>
    </source>
</reference>
<evidence type="ECO:0000313" key="9">
    <source>
        <dbReference type="EMBL" id="MXN48515.1"/>
    </source>
</evidence>
<dbReference type="Proteomes" id="UP000435802">
    <property type="component" value="Unassembled WGS sequence"/>
</dbReference>
<dbReference type="PANTHER" id="PTHR11403:SF6">
    <property type="entry name" value="NITRIC OXIDE REDUCTASE SUBUNIT E"/>
    <property type="match status" value="1"/>
</dbReference>